<dbReference type="SUPFAM" id="SSF53187">
    <property type="entry name" value="Zn-dependent exopeptidases"/>
    <property type="match status" value="1"/>
</dbReference>
<evidence type="ECO:0000259" key="3">
    <source>
        <dbReference type="Pfam" id="PF02225"/>
    </source>
</evidence>
<evidence type="ECO:0000256" key="2">
    <source>
        <dbReference type="SAM" id="SignalP"/>
    </source>
</evidence>
<evidence type="ECO:0000313" key="6">
    <source>
        <dbReference type="Proteomes" id="UP000275225"/>
    </source>
</evidence>
<proteinExistence type="predicted"/>
<dbReference type="RefSeq" id="WP_124237532.1">
    <property type="nucleotide sequence ID" value="NZ_JBHUFI010000002.1"/>
</dbReference>
<feature type="chain" id="PRO_5039509714" evidence="2">
    <location>
        <begin position="20"/>
        <end position="517"/>
    </location>
</feature>
<dbReference type="Proteomes" id="UP000275225">
    <property type="component" value="Unassembled WGS sequence"/>
</dbReference>
<keyword evidence="6" id="KW-1185">Reference proteome</keyword>
<dbReference type="GO" id="GO:0006508">
    <property type="term" value="P:proteolysis"/>
    <property type="evidence" value="ECO:0007669"/>
    <property type="project" value="InterPro"/>
</dbReference>
<dbReference type="InterPro" id="IPR007484">
    <property type="entry name" value="Peptidase_M28"/>
</dbReference>
<dbReference type="PANTHER" id="PTHR12147">
    <property type="entry name" value="METALLOPEPTIDASE M28 FAMILY MEMBER"/>
    <property type="match status" value="1"/>
</dbReference>
<dbReference type="InterPro" id="IPR046450">
    <property type="entry name" value="PA_dom_sf"/>
</dbReference>
<evidence type="ECO:0000313" key="5">
    <source>
        <dbReference type="EMBL" id="RQN02726.1"/>
    </source>
</evidence>
<feature type="compositionally biased region" description="Polar residues" evidence="1">
    <location>
        <begin position="508"/>
        <end position="517"/>
    </location>
</feature>
<organism evidence="5 6">
    <name type="scientific">Aeromicrobium camelliae</name>
    <dbReference type="NCBI Taxonomy" id="1538144"/>
    <lineage>
        <taxon>Bacteria</taxon>
        <taxon>Bacillati</taxon>
        <taxon>Actinomycetota</taxon>
        <taxon>Actinomycetes</taxon>
        <taxon>Propionibacteriales</taxon>
        <taxon>Nocardioidaceae</taxon>
        <taxon>Aeromicrobium</taxon>
    </lineage>
</organism>
<accession>A0A3N6W5A9</accession>
<feature type="domain" description="PA" evidence="3">
    <location>
        <begin position="146"/>
        <end position="233"/>
    </location>
</feature>
<dbReference type="InterPro" id="IPR045175">
    <property type="entry name" value="M28_fam"/>
</dbReference>
<dbReference type="AlphaFoldDB" id="A0A3N6W5A9"/>
<dbReference type="PANTHER" id="PTHR12147:SF26">
    <property type="entry name" value="PEPTIDASE M28 DOMAIN-CONTAINING PROTEIN"/>
    <property type="match status" value="1"/>
</dbReference>
<dbReference type="GO" id="GO:0008235">
    <property type="term" value="F:metalloexopeptidase activity"/>
    <property type="evidence" value="ECO:0007669"/>
    <property type="project" value="InterPro"/>
</dbReference>
<protein>
    <submittedName>
        <fullName evidence="5">M28 family peptidase</fullName>
    </submittedName>
</protein>
<dbReference type="OrthoDB" id="345880at2"/>
<name>A0A3N6W5A9_9ACTN</name>
<keyword evidence="2" id="KW-0732">Signal</keyword>
<feature type="domain" description="Peptidase M28" evidence="4">
    <location>
        <begin position="257"/>
        <end position="475"/>
    </location>
</feature>
<dbReference type="Gene3D" id="3.40.630.10">
    <property type="entry name" value="Zn peptidases"/>
    <property type="match status" value="1"/>
</dbReference>
<dbReference type="EMBL" id="RQJX01000018">
    <property type="protein sequence ID" value="RQN02726.1"/>
    <property type="molecule type" value="Genomic_DNA"/>
</dbReference>
<feature type="signal peptide" evidence="2">
    <location>
        <begin position="1"/>
        <end position="19"/>
    </location>
</feature>
<feature type="region of interest" description="Disordered" evidence="1">
    <location>
        <begin position="495"/>
        <end position="517"/>
    </location>
</feature>
<dbReference type="Pfam" id="PF04389">
    <property type="entry name" value="Peptidase_M28"/>
    <property type="match status" value="1"/>
</dbReference>
<gene>
    <name evidence="5" type="ORF">EHW97_12640</name>
</gene>
<evidence type="ECO:0000256" key="1">
    <source>
        <dbReference type="SAM" id="MobiDB-lite"/>
    </source>
</evidence>
<sequence length="517" mass="54051">MKRVIAAAAVAALTGGLIAAQPAAAKRPDKPKPDPSIAAAERLTDAVTVNGILRHLRQFQVIANQNGGNRASGLPGYEASADYIQTQLERAGYEVSRQTFTFPFFQELSPSVLEAGGEPIEHHTFTYSGDGEVTGAVVPTTDIVIPATPEPSSTSGCEPEDFSPAPADPAIALVQRGTCDFAVKVDNAVAAGYDAVIVMNEGNPGRTEVVSGTLGAPKTVPVVGVSYEDGVALAESGGIEATVATDVESDPDRETFNLIADLPAKGDRRDDEVVVVGAHLDSVPEGPGINDNGSGSAGILEIALQLSKTKLDRKLERPVRFAWWGAEELGLLGAEHYVNSLSSDELNSIYANLNFDMIGSSNYVRFVYDGDGSAGGAAGPPGSGEIKQVFTDYFERRDQAWEPTEFDGRSDYGPFIAAGIPAGGVFSGADGIKTPEQAQIYGGTAGEIYDPCYHTACDDITAINTNALHELGDAAAWGVARLLLNPRGLFPDGSVAPTGKRAAAGPTFDSSGHLSRR</sequence>
<dbReference type="SUPFAM" id="SSF52025">
    <property type="entry name" value="PA domain"/>
    <property type="match status" value="1"/>
</dbReference>
<dbReference type="InterPro" id="IPR003137">
    <property type="entry name" value="PA_domain"/>
</dbReference>
<dbReference type="Pfam" id="PF02225">
    <property type="entry name" value="PA"/>
    <property type="match status" value="1"/>
</dbReference>
<reference evidence="5 6" key="1">
    <citation type="submission" date="2018-11" db="EMBL/GenBank/DDBJ databases">
        <authorList>
            <person name="Li F."/>
        </authorList>
    </citation>
    <scope>NUCLEOTIDE SEQUENCE [LARGE SCALE GENOMIC DNA]</scope>
    <source>
        <strain evidence="5 6">YS17T</strain>
    </source>
</reference>
<comment type="caution">
    <text evidence="5">The sequence shown here is derived from an EMBL/GenBank/DDBJ whole genome shotgun (WGS) entry which is preliminary data.</text>
</comment>
<evidence type="ECO:0000259" key="4">
    <source>
        <dbReference type="Pfam" id="PF04389"/>
    </source>
</evidence>
<dbReference type="Gene3D" id="3.50.30.30">
    <property type="match status" value="1"/>
</dbReference>